<dbReference type="AlphaFoldDB" id="A0A6B2NUI6"/>
<dbReference type="PANTHER" id="PTHR38340:SF1">
    <property type="entry name" value="S-LAYER PROTEIN"/>
    <property type="match status" value="1"/>
</dbReference>
<evidence type="ECO:0000256" key="1">
    <source>
        <dbReference type="ARBA" id="ARBA00004613"/>
    </source>
</evidence>
<dbReference type="InterPro" id="IPR001343">
    <property type="entry name" value="Hemolysn_Ca-bd"/>
</dbReference>
<dbReference type="InterPro" id="IPR011049">
    <property type="entry name" value="Serralysin-like_metalloprot_C"/>
</dbReference>
<dbReference type="InterPro" id="IPR050557">
    <property type="entry name" value="RTX_toxin/Mannuronan_C5-epim"/>
</dbReference>
<dbReference type="GO" id="GO:0005509">
    <property type="term" value="F:calcium ion binding"/>
    <property type="evidence" value="ECO:0007669"/>
    <property type="project" value="InterPro"/>
</dbReference>
<dbReference type="PRINTS" id="PR00313">
    <property type="entry name" value="CABNDNGRPT"/>
</dbReference>
<protein>
    <submittedName>
        <fullName evidence="3">Calcium-binding protein</fullName>
    </submittedName>
</protein>
<gene>
    <name evidence="3" type="ORF">G0P99_11395</name>
</gene>
<proteinExistence type="predicted"/>
<organism evidence="3">
    <name type="scientific">Ruegeria sp. PrR005</name>
    <dbReference type="NCBI Taxonomy" id="2706882"/>
    <lineage>
        <taxon>Bacteria</taxon>
        <taxon>Pseudomonadati</taxon>
        <taxon>Pseudomonadota</taxon>
        <taxon>Alphaproteobacteria</taxon>
        <taxon>Rhodobacterales</taxon>
        <taxon>Roseobacteraceae</taxon>
        <taxon>Ruegeria</taxon>
    </lineage>
</organism>
<comment type="caution">
    <text evidence="3">The sequence shown here is derived from an EMBL/GenBank/DDBJ whole genome shotgun (WGS) entry which is preliminary data.</text>
</comment>
<dbReference type="EMBL" id="JAAGOX010000016">
    <property type="protein sequence ID" value="NDW45565.1"/>
    <property type="molecule type" value="Genomic_DNA"/>
</dbReference>
<keyword evidence="2" id="KW-0964">Secreted</keyword>
<accession>A0A6B2NUI6</accession>
<dbReference type="GO" id="GO:0005576">
    <property type="term" value="C:extracellular region"/>
    <property type="evidence" value="ECO:0007669"/>
    <property type="project" value="UniProtKB-SubCell"/>
</dbReference>
<evidence type="ECO:0000256" key="2">
    <source>
        <dbReference type="ARBA" id="ARBA00022525"/>
    </source>
</evidence>
<dbReference type="SUPFAM" id="SSF51120">
    <property type="entry name" value="beta-Roll"/>
    <property type="match status" value="1"/>
</dbReference>
<comment type="subcellular location">
    <subcellularLocation>
        <location evidence="1">Secreted</location>
    </subcellularLocation>
</comment>
<reference evidence="3" key="1">
    <citation type="submission" date="2020-02" db="EMBL/GenBank/DDBJ databases">
        <title>Delineation of the pyrene-degrading pathway in Roseobacter clade bacteria by genomic analysis.</title>
        <authorList>
            <person name="Zhou H."/>
            <person name="Wang H."/>
        </authorList>
    </citation>
    <scope>NUCLEOTIDE SEQUENCE</scope>
    <source>
        <strain evidence="3">PrR005</strain>
    </source>
</reference>
<dbReference type="Gene3D" id="2.150.10.10">
    <property type="entry name" value="Serralysin-like metalloprotease, C-terminal"/>
    <property type="match status" value="2"/>
</dbReference>
<dbReference type="Pfam" id="PF00353">
    <property type="entry name" value="HemolysinCabind"/>
    <property type="match status" value="3"/>
</dbReference>
<dbReference type="PANTHER" id="PTHR38340">
    <property type="entry name" value="S-LAYER PROTEIN"/>
    <property type="match status" value="1"/>
</dbReference>
<name>A0A6B2NUI6_9RHOB</name>
<sequence length="517" mass="52935">MLNSPPSGAVTISGIARRGETLIADASGVSDVDGIDESTVTYQWLRYGEIPISGATGSTYVLTQNDVYEEVAVRFSYTDNFGTRESVTSAKTSTVENGNYAPSGTVVISGIAQQGETLTADASSVTDADGIDASTVAYQWLRDGVAISGATGTSYTLTQDDVGAAITYAYSFTDDFGNPEQVTSAATAAVANVNDPATGAPVISGLAQQGETLTFDVSRVADLDGIDGSTTSGQWLRDGAAIAGATGTSYTLTQDDVGAAITYAYSFTDDFGTPEQVTSAATDPVASNAVNLIGTPGADTLVGTDGDDTIQALDGADRINGAGGNDQIFGGETDADLRDVIFAGAGDDYIEAGAGNDLVYGMDGNDTIAGGAGVDELQGQDGDDVITGSNFSDLVFGGAGNDFVNGGFGSDRVNGGSGADKFFHVGVEGHGSDWVQDYNAAEGDVLLFGNSSATRDRFQVNFAHTENAAGERSGDDAVQEAFVIYRPTGQILWALIDGEGQSSINLQIGSDVFDLLA</sequence>
<evidence type="ECO:0000313" key="3">
    <source>
        <dbReference type="EMBL" id="NDW45565.1"/>
    </source>
</evidence>
<dbReference type="Gene3D" id="2.60.40.2700">
    <property type="match status" value="3"/>
</dbReference>